<dbReference type="Gene3D" id="3.40.33.10">
    <property type="entry name" value="CAP"/>
    <property type="match status" value="1"/>
</dbReference>
<evidence type="ECO:0000256" key="1">
    <source>
        <dbReference type="ARBA" id="ARBA00004613"/>
    </source>
</evidence>
<evidence type="ECO:0000313" key="6">
    <source>
        <dbReference type="EMBL" id="CAH1641163.1"/>
    </source>
</evidence>
<reference evidence="6" key="1">
    <citation type="submission" date="2022-02" db="EMBL/GenBank/DDBJ databases">
        <authorList>
            <person name="King R."/>
        </authorList>
    </citation>
    <scope>NUCLEOTIDE SEQUENCE</scope>
</reference>
<keyword evidence="7" id="KW-1185">Reference proteome</keyword>
<evidence type="ECO:0000256" key="4">
    <source>
        <dbReference type="SAM" id="SignalP"/>
    </source>
</evidence>
<gene>
    <name evidence="6" type="ORF">SPLIT_LOCUS6519</name>
</gene>
<feature type="domain" description="SCP" evidence="5">
    <location>
        <begin position="339"/>
        <end position="524"/>
    </location>
</feature>
<dbReference type="AlphaFoldDB" id="A0A9P0I6L5"/>
<dbReference type="GO" id="GO:0005576">
    <property type="term" value="C:extracellular region"/>
    <property type="evidence" value="ECO:0007669"/>
    <property type="project" value="UniProtKB-SubCell"/>
</dbReference>
<dbReference type="Proteomes" id="UP001153321">
    <property type="component" value="Chromosome 22"/>
</dbReference>
<keyword evidence="4" id="KW-0732">Signal</keyword>
<dbReference type="InterPro" id="IPR014044">
    <property type="entry name" value="CAP_dom"/>
</dbReference>
<feature type="signal peptide" evidence="4">
    <location>
        <begin position="1"/>
        <end position="19"/>
    </location>
</feature>
<dbReference type="InterPro" id="IPR035940">
    <property type="entry name" value="CAP_sf"/>
</dbReference>
<feature type="transmembrane region" description="Helical" evidence="3">
    <location>
        <begin position="677"/>
        <end position="698"/>
    </location>
</feature>
<keyword evidence="3" id="KW-0472">Membrane</keyword>
<evidence type="ECO:0000256" key="2">
    <source>
        <dbReference type="ARBA" id="ARBA00022525"/>
    </source>
</evidence>
<proteinExistence type="predicted"/>
<evidence type="ECO:0000313" key="7">
    <source>
        <dbReference type="Proteomes" id="UP001153321"/>
    </source>
</evidence>
<keyword evidence="3" id="KW-0812">Transmembrane</keyword>
<feature type="chain" id="PRO_5040210262" description="SCP domain-containing protein" evidence="4">
    <location>
        <begin position="20"/>
        <end position="707"/>
    </location>
</feature>
<evidence type="ECO:0000259" key="5">
    <source>
        <dbReference type="Pfam" id="PF00188"/>
    </source>
</evidence>
<dbReference type="PROSITE" id="PS51257">
    <property type="entry name" value="PROKAR_LIPOPROTEIN"/>
    <property type="match status" value="1"/>
</dbReference>
<comment type="subcellular location">
    <subcellularLocation>
        <location evidence="1">Secreted</location>
    </subcellularLocation>
</comment>
<dbReference type="EMBL" id="LR824553">
    <property type="protein sequence ID" value="CAH1641163.1"/>
    <property type="molecule type" value="Genomic_DNA"/>
</dbReference>
<organism evidence="6 7">
    <name type="scientific">Spodoptera littoralis</name>
    <name type="common">Egyptian cotton leafworm</name>
    <dbReference type="NCBI Taxonomy" id="7109"/>
    <lineage>
        <taxon>Eukaryota</taxon>
        <taxon>Metazoa</taxon>
        <taxon>Ecdysozoa</taxon>
        <taxon>Arthropoda</taxon>
        <taxon>Hexapoda</taxon>
        <taxon>Insecta</taxon>
        <taxon>Pterygota</taxon>
        <taxon>Neoptera</taxon>
        <taxon>Endopterygota</taxon>
        <taxon>Lepidoptera</taxon>
        <taxon>Glossata</taxon>
        <taxon>Ditrysia</taxon>
        <taxon>Noctuoidea</taxon>
        <taxon>Noctuidae</taxon>
        <taxon>Amphipyrinae</taxon>
        <taxon>Spodoptera</taxon>
    </lineage>
</organism>
<keyword evidence="3" id="KW-1133">Transmembrane helix</keyword>
<dbReference type="SUPFAM" id="SSF55797">
    <property type="entry name" value="PR-1-like"/>
    <property type="match status" value="1"/>
</dbReference>
<sequence>MVTTMRATLIFIFIVIVACHSVSVDYYIGNKQSHENYKSHVIYKHNNSNSLQTSKIGDGNKEPNISIENTYTTPEIEDSKQDYEEYDELTDIEEQMSQKTLKIKISTDQNDLDSDPEQIEIGHDPAVLRLGNDPEPGLDTKINKTMYDIFEEYGHQSDSEESGTAHPVLRDQDKTTENQLNTESDAILIKNATEEESDTEKLPIDFYNLIPASSVLNDTDSKFRTFNIHENVWYVPENCPCWELPILYAETGQIMSNTDVFLMYQGILKNVEEKLEKSKTPSKPLYVPVTQNMNKWCAVGPCYGDHTLCLFSERINSKLCRNGYVVSTPTMIEQIGLVNTVNSMRNRVANGETDQYKHLPKAADMNQIIYDLDLESMAVNWLHQCLPGPAACSALDENYVTQLECTKHARHCCIDSFKSEMASKWYALFDIIILIVIYTKNGELTFENVYYSIPQYECYVDAIIGCIHLWFSKAGSALTTTDVQCGHITPATYNTAQLLWAQTNKIGCAYGKKIDGDVRVVCNFAPGAPYFIDTKYYCGFISQPKVKEDFAKEGINLTSPNFLSALGISLNPVVKCDYKRQEFTSHQTNYSLRFSNIDILGKIYKRKWIRSKYNETVNDTIGLVARLVTKYSFVGDDSSQCDSGVAIYESGEPGSKCVERGRRFHALCYDFRDPTPGYRLVAVVAPIALFSLILYDLFSGVVRQTNY</sequence>
<protein>
    <recommendedName>
        <fullName evidence="5">SCP domain-containing protein</fullName>
    </recommendedName>
</protein>
<dbReference type="CDD" id="cd05380">
    <property type="entry name" value="CAP_euk"/>
    <property type="match status" value="1"/>
</dbReference>
<accession>A0A9P0I6L5</accession>
<evidence type="ECO:0000256" key="3">
    <source>
        <dbReference type="SAM" id="Phobius"/>
    </source>
</evidence>
<dbReference type="Pfam" id="PF00188">
    <property type="entry name" value="CAP"/>
    <property type="match status" value="1"/>
</dbReference>
<keyword evidence="2" id="KW-0964">Secreted</keyword>
<name>A0A9P0I6L5_SPOLI</name>